<evidence type="ECO:0000313" key="2">
    <source>
        <dbReference type="EMBL" id="KAI3432872.1"/>
    </source>
</evidence>
<dbReference type="AlphaFoldDB" id="A0A9D4TT70"/>
<comment type="caution">
    <text evidence="2">The sequence shown here is derived from an EMBL/GenBank/DDBJ whole genome shotgun (WGS) entry which is preliminary data.</text>
</comment>
<evidence type="ECO:0000313" key="3">
    <source>
        <dbReference type="Proteomes" id="UP001055712"/>
    </source>
</evidence>
<organism evidence="2 3">
    <name type="scientific">Chlorella vulgaris</name>
    <name type="common">Green alga</name>
    <dbReference type="NCBI Taxonomy" id="3077"/>
    <lineage>
        <taxon>Eukaryota</taxon>
        <taxon>Viridiplantae</taxon>
        <taxon>Chlorophyta</taxon>
        <taxon>core chlorophytes</taxon>
        <taxon>Trebouxiophyceae</taxon>
        <taxon>Chlorellales</taxon>
        <taxon>Chlorellaceae</taxon>
        <taxon>Chlorella clade</taxon>
        <taxon>Chlorella</taxon>
    </lineage>
</organism>
<name>A0A9D4TT70_CHLVU</name>
<reference evidence="2" key="1">
    <citation type="journal article" date="2019" name="Plant J.">
        <title>Chlorella vulgaris genome assembly and annotation reveals the molecular basis for metabolic acclimation to high light conditions.</title>
        <authorList>
            <person name="Cecchin M."/>
            <person name="Marcolungo L."/>
            <person name="Rossato M."/>
            <person name="Girolomoni L."/>
            <person name="Cosentino E."/>
            <person name="Cuine S."/>
            <person name="Li-Beisson Y."/>
            <person name="Delledonne M."/>
            <person name="Ballottari M."/>
        </authorList>
    </citation>
    <scope>NUCLEOTIDE SEQUENCE</scope>
    <source>
        <strain evidence="2">211/11P</strain>
    </source>
</reference>
<keyword evidence="1" id="KW-0175">Coiled coil</keyword>
<dbReference type="EMBL" id="SIDB01000005">
    <property type="protein sequence ID" value="KAI3432872.1"/>
    <property type="molecule type" value="Genomic_DNA"/>
</dbReference>
<feature type="coiled-coil region" evidence="1">
    <location>
        <begin position="112"/>
        <end position="139"/>
    </location>
</feature>
<dbReference type="Proteomes" id="UP001055712">
    <property type="component" value="Unassembled WGS sequence"/>
</dbReference>
<protein>
    <submittedName>
        <fullName evidence="2">Uncharacterized protein</fullName>
    </submittedName>
</protein>
<accession>A0A9D4TT70</accession>
<reference evidence="2" key="2">
    <citation type="submission" date="2020-11" db="EMBL/GenBank/DDBJ databases">
        <authorList>
            <person name="Cecchin M."/>
            <person name="Marcolungo L."/>
            <person name="Rossato M."/>
            <person name="Girolomoni L."/>
            <person name="Cosentino E."/>
            <person name="Cuine S."/>
            <person name="Li-Beisson Y."/>
            <person name="Delledonne M."/>
            <person name="Ballottari M."/>
        </authorList>
    </citation>
    <scope>NUCLEOTIDE SEQUENCE</scope>
    <source>
        <strain evidence="2">211/11P</strain>
        <tissue evidence="2">Whole cell</tissue>
    </source>
</reference>
<proteinExistence type="predicted"/>
<gene>
    <name evidence="2" type="ORF">D9Q98_010455</name>
</gene>
<keyword evidence="3" id="KW-1185">Reference proteome</keyword>
<dbReference type="OrthoDB" id="510274at2759"/>
<sequence>MTGGASTPAGGGGGFNAWWQSLKGHPQATNVHTNVRTTVQRLKKAKWGMPVDVKIDFLRPTIEMLNDSLQQAYRQLPPRLQEAAPQIGVALASGLIVFAIQQRRLSNQRQANLAMQQELVLVKRERNELRQRVSTLKANRAPRTEVEARLATAVAEASNAAAAAADAAARAATACIFQPARHELGKLAPSHESTLASK</sequence>
<evidence type="ECO:0000256" key="1">
    <source>
        <dbReference type="SAM" id="Coils"/>
    </source>
</evidence>